<dbReference type="PANTHER" id="PTHR37813:SF1">
    <property type="entry name" value="FELS-2 PROPHAGE PROTEIN"/>
    <property type="match status" value="1"/>
</dbReference>
<keyword evidence="6" id="KW-1185">Reference proteome</keyword>
<evidence type="ECO:0000313" key="6">
    <source>
        <dbReference type="Proteomes" id="UP001519305"/>
    </source>
</evidence>
<organism evidence="5 6">
    <name type="scientific">Corynebacterium freneyi</name>
    <dbReference type="NCBI Taxonomy" id="134034"/>
    <lineage>
        <taxon>Bacteria</taxon>
        <taxon>Bacillati</taxon>
        <taxon>Actinomycetota</taxon>
        <taxon>Actinomycetes</taxon>
        <taxon>Mycobacteriales</taxon>
        <taxon>Corynebacteriaceae</taxon>
        <taxon>Corynebacterium</taxon>
    </lineage>
</organism>
<feature type="compositionally biased region" description="Basic and acidic residues" evidence="3">
    <location>
        <begin position="1254"/>
        <end position="1269"/>
    </location>
</feature>
<reference evidence="5 6" key="1">
    <citation type="submission" date="2021-03" db="EMBL/GenBank/DDBJ databases">
        <title>Sequencing the genomes of 1000 actinobacteria strains.</title>
        <authorList>
            <person name="Klenk H.-P."/>
        </authorList>
    </citation>
    <scope>NUCLEOTIDE SEQUENCE [LARGE SCALE GENOMIC DNA]</scope>
    <source>
        <strain evidence="5 6">DSM 44506</strain>
    </source>
</reference>
<dbReference type="EMBL" id="JAGINY010000001">
    <property type="protein sequence ID" value="MBP2333041.1"/>
    <property type="molecule type" value="Genomic_DNA"/>
</dbReference>
<dbReference type="InterPro" id="IPR010090">
    <property type="entry name" value="Phage_tape_meas"/>
</dbReference>
<evidence type="ECO:0000256" key="3">
    <source>
        <dbReference type="SAM" id="MobiDB-lite"/>
    </source>
</evidence>
<feature type="region of interest" description="Disordered" evidence="3">
    <location>
        <begin position="1530"/>
        <end position="1563"/>
    </location>
</feature>
<dbReference type="Gene3D" id="3.90.1720.10">
    <property type="entry name" value="endopeptidase domain like (from Nostoc punctiforme)"/>
    <property type="match status" value="1"/>
</dbReference>
<gene>
    <name evidence="5" type="ORF">JOF33_001740</name>
</gene>
<name>A0ABS4U960_9CORY</name>
<dbReference type="PANTHER" id="PTHR37813">
    <property type="entry name" value="FELS-2 PROPHAGE PROTEIN"/>
    <property type="match status" value="1"/>
</dbReference>
<sequence>MAGGKIDILVEPDLKGFEGKMESGLQGGLGKARNFAAQLGLLFGAAELAKGVVGLGVEFESQMNTMSAVSQATGTQLDAVAAKARELGNDTSLTATSASDAAAAMTELAKGGFTVEQSMSAAKGTLQLAAAAQIDAATAATIQSQALQSFSLGAEDAARVSDILAGAANASSAEIEGIAQGLQQAGTVANQFGLTIDDTATALAMFANAGIQGSDAGTLLKSALLALTDQGKPAQAAMEELGLSVYDMQGNFVGLPSLFEQLAKAQSEMTPEAYQAATATLFGSDAMRLAGIAADQGRGGFENLRDAVTRQGQAAEVAAAQTKGLPGALERVQNAAEEAGLAIYTALSDELVAGVDAATSAIDGLGPVLAAGFETALAVIGPVASGIGDVASAMSGLIGPATGMAAAIAMSKWADLPGRINAGSSALQGFGGHMRAQQSLAARLGKEIGVVGSALAVIESRSPAVAGMTSAFRTAASPAMTLGRNTKRAAEDLSGMARVSQVAKGNALQLGGALSGVAHGGMSALKTGASSLVTFLGGPWGVAFAAAGLAIGALVQRHQEAAQAELEHKQRQSELRDTLDDTTGAITAQTEALMLKRAEEAGWAQTATDLGISQGTLAQAMQGNARAIGEIDAAVAASNASAIRGSEFWAKYGSTLDAAGVSAADMGAAMAGNEDAARRVNAALHDIDAEHFGVFSAGEWTTLQHELEETTRDANDLRDGVKGASDELDEVQTEQARQELLALERAMESTRGAADLIGDSITAIPDDKTVKVASDAVTADTRRELEELGLQVSQPFNGEVTVTFPDGMDIVTMLDAIGVQIEKLPDGHIGITNDSPEVREQLERLGLKVAELPDGQVIIDSNDPEVMERMIALGLLVQDEMTGEIRISDNVEEVLAKLHGLDGTQTEGDHTQSDNVDETRGRIDGLNAADTGAGHTQDDNVPDVRREIDSLNNRNTSSTHTITTRRVEYWVSQGYSRQDAGRIQGPVPLNNAGGRFLPAYALGDRHAGYRLPSTGPGTEITDGFLAVDMRGMPVARLDADEWIINGESSETYHQLLRGINADTPRARAAMAAYQSLPGYAEGRNPRGDDDDDDDRDTGRTDADDTDGDEDDTESGVDRAFRELESTSGGPYVWGGTSKSGSDCSGYVGLWQIALQDITPREQRLGTTHTLLGGGWPDLVPGSDGLFIVGVNSEHMVAQLDGVNIESGGNGMQVGAGATSPHALGGATLYYLPDDKIVGGAGKGRTRRSSGSSKSDGKTDAERERERLDEMAAESSPRLARSNTQIPPDPIMSAALTGANDPTGLLELTRAGAWTDRFGVAHAPEQDPLVEFLLWAYGDQDQADTDLAAAFNEANDPTGVRSLIEAGVWTGRFGAHYRAGRDSELVKAVQAARENGGYYAIRLRELQGELEDRPSSVSELLGNAAGDAVTEGTSDLFTVLGHDDELGPLLQLGMLAGKRARGQAGGVDASGKIVIEDSTAAEPKSGPGGSGISEAEAEEIQPTGSAVYDPARGTEQWAGEILRALEITGNPAAWSGPMTEQGDIESGGNPDAVGPDSPEGTPEGVWQVKPGTYSAYRDPNLVNDVHDVLSNGVAALRYVNATYDQLPWPTAAGYQTGGPVYPGKRGGRGPKDTIPVWLSEGEFVVNADAARENEAALTMINDGADAAHVFADAAVTTGTMAAGIGVDALGGAARAAASSLGPQGAALMPMIAMGEQLGGVLVDNLGQLAQGLADDTINTAATSLAEQVDAGYSDERLAREVQVAQAAGRGAHAGGGTAVAERPARPINVQANGYDRRELVAGVREAISIERWEQGFG</sequence>
<evidence type="ECO:0000256" key="2">
    <source>
        <dbReference type="SAM" id="Coils"/>
    </source>
</evidence>
<dbReference type="NCBIfam" id="TIGR01760">
    <property type="entry name" value="tape_meas_TP901"/>
    <property type="match status" value="1"/>
</dbReference>
<feature type="coiled-coil region" evidence="2">
    <location>
        <begin position="707"/>
        <end position="753"/>
    </location>
</feature>
<evidence type="ECO:0000313" key="5">
    <source>
        <dbReference type="EMBL" id="MBP2333041.1"/>
    </source>
</evidence>
<feature type="domain" description="Phage tail tape measure protein" evidence="4">
    <location>
        <begin position="82"/>
        <end position="283"/>
    </location>
</feature>
<comment type="caution">
    <text evidence="5">The sequence shown here is derived from an EMBL/GenBank/DDBJ whole genome shotgun (WGS) entry which is preliminary data.</text>
</comment>
<dbReference type="SUPFAM" id="SSF53955">
    <property type="entry name" value="Lysozyme-like"/>
    <property type="match status" value="1"/>
</dbReference>
<dbReference type="Proteomes" id="UP001519305">
    <property type="component" value="Unassembled WGS sequence"/>
</dbReference>
<evidence type="ECO:0000256" key="1">
    <source>
        <dbReference type="ARBA" id="ARBA00022612"/>
    </source>
</evidence>
<dbReference type="InterPro" id="IPR023346">
    <property type="entry name" value="Lysozyme-like_dom_sf"/>
</dbReference>
<feature type="region of interest" description="Disordered" evidence="3">
    <location>
        <begin position="1240"/>
        <end position="1286"/>
    </location>
</feature>
<keyword evidence="2" id="KW-0175">Coiled coil</keyword>
<dbReference type="RefSeq" id="WP_246580177.1">
    <property type="nucleotide sequence ID" value="NZ_CP047357.1"/>
</dbReference>
<evidence type="ECO:0000259" key="4">
    <source>
        <dbReference type="Pfam" id="PF10145"/>
    </source>
</evidence>
<feature type="region of interest" description="Disordered" evidence="3">
    <location>
        <begin position="1074"/>
        <end position="1116"/>
    </location>
</feature>
<proteinExistence type="predicted"/>
<dbReference type="Pfam" id="PF10145">
    <property type="entry name" value="PhageMin_Tail"/>
    <property type="match status" value="1"/>
</dbReference>
<accession>A0ABS4U960</accession>
<protein>
    <submittedName>
        <fullName evidence="5">TP901 family phage tail tape measure protein</fullName>
    </submittedName>
</protein>
<feature type="compositionally biased region" description="Acidic residues" evidence="3">
    <location>
        <begin position="1103"/>
        <end position="1114"/>
    </location>
</feature>
<keyword evidence="1" id="KW-1188">Viral release from host cell</keyword>